<dbReference type="GO" id="GO:0008270">
    <property type="term" value="F:zinc ion binding"/>
    <property type="evidence" value="ECO:0007669"/>
    <property type="project" value="UniProtKB-KW"/>
</dbReference>
<evidence type="ECO:0000256" key="2">
    <source>
        <dbReference type="ARBA" id="ARBA00022737"/>
    </source>
</evidence>
<evidence type="ECO:0000256" key="6">
    <source>
        <dbReference type="ARBA" id="ARBA00072890"/>
    </source>
</evidence>
<dbReference type="PANTHER" id="PTHR43096:SF52">
    <property type="entry name" value="DNAJ HOMOLOG 1, MITOCHONDRIAL-RELATED"/>
    <property type="match status" value="1"/>
</dbReference>
<dbReference type="GO" id="GO:0001671">
    <property type="term" value="F:ATPase activator activity"/>
    <property type="evidence" value="ECO:0007669"/>
    <property type="project" value="EnsemblFungi"/>
</dbReference>
<keyword evidence="4 7" id="KW-0862">Zinc</keyword>
<dbReference type="CDD" id="cd10747">
    <property type="entry name" value="DnaJ_C"/>
    <property type="match status" value="1"/>
</dbReference>
<keyword evidence="2" id="KW-0677">Repeat</keyword>
<dbReference type="OrthoDB" id="10256793at2759"/>
<dbReference type="Proteomes" id="UP000095023">
    <property type="component" value="Unassembled WGS sequence"/>
</dbReference>
<dbReference type="InterPro" id="IPR036869">
    <property type="entry name" value="J_dom_sf"/>
</dbReference>
<dbReference type="InterPro" id="IPR001305">
    <property type="entry name" value="HSP_DnaJ_Cys-rich_dom"/>
</dbReference>
<organism evidence="11 12">
    <name type="scientific">Tortispora caseinolytica NRRL Y-17796</name>
    <dbReference type="NCBI Taxonomy" id="767744"/>
    <lineage>
        <taxon>Eukaryota</taxon>
        <taxon>Fungi</taxon>
        <taxon>Dikarya</taxon>
        <taxon>Ascomycota</taxon>
        <taxon>Saccharomycotina</taxon>
        <taxon>Trigonopsidomycetes</taxon>
        <taxon>Trigonopsidales</taxon>
        <taxon>Trigonopsidaceae</taxon>
        <taxon>Tortispora</taxon>
    </lineage>
</organism>
<dbReference type="InterPro" id="IPR002939">
    <property type="entry name" value="DnaJ_C"/>
</dbReference>
<gene>
    <name evidence="11" type="ORF">CANCADRAFT_4016</name>
</gene>
<dbReference type="SUPFAM" id="SSF49493">
    <property type="entry name" value="HSP40/DnaJ peptide-binding domain"/>
    <property type="match status" value="2"/>
</dbReference>
<dbReference type="Gene3D" id="2.10.230.10">
    <property type="entry name" value="Heat shock protein DnaJ, cysteine-rich domain"/>
    <property type="match status" value="1"/>
</dbReference>
<dbReference type="PROSITE" id="PS51188">
    <property type="entry name" value="ZF_CR"/>
    <property type="match status" value="1"/>
</dbReference>
<accession>A0A1E4TCF3</accession>
<evidence type="ECO:0000313" key="12">
    <source>
        <dbReference type="Proteomes" id="UP000095023"/>
    </source>
</evidence>
<evidence type="ECO:0000256" key="8">
    <source>
        <dbReference type="SAM" id="MobiDB-lite"/>
    </source>
</evidence>
<keyword evidence="12" id="KW-1185">Reference proteome</keyword>
<feature type="domain" description="CR-type" evidence="10">
    <location>
        <begin position="161"/>
        <end position="242"/>
    </location>
</feature>
<keyword evidence="5" id="KW-0143">Chaperone</keyword>
<evidence type="ECO:0000259" key="9">
    <source>
        <dbReference type="PROSITE" id="PS50076"/>
    </source>
</evidence>
<dbReference type="SUPFAM" id="SSF57938">
    <property type="entry name" value="DnaJ/Hsp40 cysteine-rich domain"/>
    <property type="match status" value="1"/>
</dbReference>
<dbReference type="PROSITE" id="PS00636">
    <property type="entry name" value="DNAJ_1"/>
    <property type="match status" value="1"/>
</dbReference>
<dbReference type="GO" id="GO:0005524">
    <property type="term" value="F:ATP binding"/>
    <property type="evidence" value="ECO:0007669"/>
    <property type="project" value="InterPro"/>
</dbReference>
<feature type="compositionally biased region" description="Basic and acidic residues" evidence="8">
    <location>
        <begin position="421"/>
        <end position="442"/>
    </location>
</feature>
<feature type="region of interest" description="Disordered" evidence="8">
    <location>
        <begin position="332"/>
        <end position="360"/>
    </location>
</feature>
<evidence type="ECO:0000256" key="5">
    <source>
        <dbReference type="ARBA" id="ARBA00023186"/>
    </source>
</evidence>
<evidence type="ECO:0000256" key="7">
    <source>
        <dbReference type="PROSITE-ProRule" id="PRU00546"/>
    </source>
</evidence>
<dbReference type="SMART" id="SM00271">
    <property type="entry name" value="DnaJ"/>
    <property type="match status" value="1"/>
</dbReference>
<dbReference type="FunFam" id="2.60.260.20:FF:000005">
    <property type="entry name" value="Chaperone protein dnaJ 1, mitochondrial"/>
    <property type="match status" value="1"/>
</dbReference>
<sequence length="442" mass="47045">MTTRYFHASRSSFASVKDPYKVLNVDRNASAKDIKKAYYALAKKYHPDVNKEAGAEERFHDIQAAYELLSDAEKKRQYDQFGAAGMGAGGMGGMGGNPGGGGGFNPFAGSEGIDFEELFKNAFGGAGMGGSGRRSANMHRVYRGEDIEVSTVLSFLEAAKGKSQTITYSALTQCTTCEGSGLKPGRSRTTCGSCGGTGTQSQLLAGNFHVSTTCSECGGSGVVINRSDACSTCHASGVVHESRSTVINIPPGVEDGVLLRVPREGDAPDILKSSGMRLENGDLFVRVRVRPHKHFRRDGSTLLYTAEIPMTTAALGGRIRVPTLDGEVDLTVPSGTQSGASITIPGRGLPKGPRGTSAGDMKVNFDVKIKRPQSAEETALLEALADTIKDSNAKRIYPPMKDNVSAGGMPSENQHHQRHGFLRDAFRRILGKGDDQNDDKTT</sequence>
<protein>
    <recommendedName>
        <fullName evidence="6">DnaJ homolog 1, mitochondrial</fullName>
    </recommendedName>
</protein>
<evidence type="ECO:0000256" key="4">
    <source>
        <dbReference type="ARBA" id="ARBA00022833"/>
    </source>
</evidence>
<dbReference type="InterPro" id="IPR012724">
    <property type="entry name" value="DnaJ"/>
</dbReference>
<dbReference type="Gene3D" id="2.60.260.20">
    <property type="entry name" value="Urease metallochaperone UreE, N-terminal domain"/>
    <property type="match status" value="2"/>
</dbReference>
<dbReference type="Pfam" id="PF00684">
    <property type="entry name" value="DnaJ_CXXCXGXG"/>
    <property type="match status" value="1"/>
</dbReference>
<dbReference type="HAMAP" id="MF_01152">
    <property type="entry name" value="DnaJ"/>
    <property type="match status" value="1"/>
</dbReference>
<dbReference type="GO" id="GO:0051082">
    <property type="term" value="F:unfolded protein binding"/>
    <property type="evidence" value="ECO:0007669"/>
    <property type="project" value="EnsemblFungi"/>
</dbReference>
<dbReference type="GO" id="GO:0006515">
    <property type="term" value="P:protein quality control for misfolded or incompletely synthesized proteins"/>
    <property type="evidence" value="ECO:0007669"/>
    <property type="project" value="EnsemblFungi"/>
</dbReference>
<dbReference type="GO" id="GO:0005759">
    <property type="term" value="C:mitochondrial matrix"/>
    <property type="evidence" value="ECO:0007669"/>
    <property type="project" value="EnsemblFungi"/>
</dbReference>
<dbReference type="EMBL" id="KV453843">
    <property type="protein sequence ID" value="ODV89393.1"/>
    <property type="molecule type" value="Genomic_DNA"/>
</dbReference>
<dbReference type="SUPFAM" id="SSF46565">
    <property type="entry name" value="Chaperone J-domain"/>
    <property type="match status" value="1"/>
</dbReference>
<dbReference type="AlphaFoldDB" id="A0A1E4TCF3"/>
<feature type="domain" description="J" evidence="9">
    <location>
        <begin position="18"/>
        <end position="82"/>
    </location>
</feature>
<feature type="zinc finger region" description="CR-type" evidence="7">
    <location>
        <begin position="161"/>
        <end position="242"/>
    </location>
</feature>
<dbReference type="Gene3D" id="1.10.287.110">
    <property type="entry name" value="DnaJ domain"/>
    <property type="match status" value="1"/>
</dbReference>
<dbReference type="InterPro" id="IPR001623">
    <property type="entry name" value="DnaJ_domain"/>
</dbReference>
<evidence type="ECO:0000313" key="11">
    <source>
        <dbReference type="EMBL" id="ODV89393.1"/>
    </source>
</evidence>
<reference evidence="12" key="1">
    <citation type="submission" date="2016-02" db="EMBL/GenBank/DDBJ databases">
        <title>Comparative genomics of biotechnologically important yeasts.</title>
        <authorList>
            <consortium name="DOE Joint Genome Institute"/>
            <person name="Riley R."/>
            <person name="Haridas S."/>
            <person name="Wolfe K.H."/>
            <person name="Lopes M.R."/>
            <person name="Hittinger C.T."/>
            <person name="Goker M."/>
            <person name="Salamov A."/>
            <person name="Wisecaver J."/>
            <person name="Long T.M."/>
            <person name="Aerts A.L."/>
            <person name="Barry K."/>
            <person name="Choi C."/>
            <person name="Clum A."/>
            <person name="Coughlan A.Y."/>
            <person name="Deshpande S."/>
            <person name="Douglass A.P."/>
            <person name="Hanson S.J."/>
            <person name="Klenk H.-P."/>
            <person name="Labutti K."/>
            <person name="Lapidus A."/>
            <person name="Lindquist E."/>
            <person name="Lipzen A."/>
            <person name="Meier-Kolthoff J.P."/>
            <person name="Ohm R.A."/>
            <person name="Otillar R.P."/>
            <person name="Pangilinan J."/>
            <person name="Peng Y."/>
            <person name="Rokas A."/>
            <person name="Rosa C.A."/>
            <person name="Scheuner C."/>
            <person name="Sibirny A.A."/>
            <person name="Slot J.C."/>
            <person name="Stielow J.B."/>
            <person name="Sun H."/>
            <person name="Kurtzman C.P."/>
            <person name="Blackwell M."/>
            <person name="Jeffries T.W."/>
            <person name="Grigoriev I.V."/>
        </authorList>
    </citation>
    <scope>NUCLEOTIDE SEQUENCE [LARGE SCALE GENOMIC DNA]</scope>
    <source>
        <strain evidence="12">NRRL Y-17796</strain>
    </source>
</reference>
<evidence type="ECO:0000259" key="10">
    <source>
        <dbReference type="PROSITE" id="PS51188"/>
    </source>
</evidence>
<dbReference type="CDD" id="cd06257">
    <property type="entry name" value="DnaJ"/>
    <property type="match status" value="1"/>
</dbReference>
<dbReference type="PRINTS" id="PR00625">
    <property type="entry name" value="JDOMAIN"/>
</dbReference>
<dbReference type="CDD" id="cd10719">
    <property type="entry name" value="DnaJ_zf"/>
    <property type="match status" value="1"/>
</dbReference>
<dbReference type="GO" id="GO:0031072">
    <property type="term" value="F:heat shock protein binding"/>
    <property type="evidence" value="ECO:0007669"/>
    <property type="project" value="InterPro"/>
</dbReference>
<dbReference type="FunFam" id="2.10.230.10:FF:000002">
    <property type="entry name" value="Molecular chaperone DnaJ"/>
    <property type="match status" value="1"/>
</dbReference>
<dbReference type="PANTHER" id="PTHR43096">
    <property type="entry name" value="DNAJ HOMOLOG 1, MITOCHONDRIAL-RELATED"/>
    <property type="match status" value="1"/>
</dbReference>
<keyword evidence="1 7" id="KW-0479">Metal-binding</keyword>
<dbReference type="GO" id="GO:0042026">
    <property type="term" value="P:protein refolding"/>
    <property type="evidence" value="ECO:0007669"/>
    <property type="project" value="EnsemblFungi"/>
</dbReference>
<evidence type="ECO:0000256" key="3">
    <source>
        <dbReference type="ARBA" id="ARBA00022771"/>
    </source>
</evidence>
<dbReference type="Pfam" id="PF01556">
    <property type="entry name" value="DnaJ_C"/>
    <property type="match status" value="1"/>
</dbReference>
<dbReference type="GO" id="GO:0009408">
    <property type="term" value="P:response to heat"/>
    <property type="evidence" value="ECO:0007669"/>
    <property type="project" value="EnsemblFungi"/>
</dbReference>
<dbReference type="Pfam" id="PF00226">
    <property type="entry name" value="DnaJ"/>
    <property type="match status" value="1"/>
</dbReference>
<dbReference type="InterPro" id="IPR018253">
    <property type="entry name" value="DnaJ_domain_CS"/>
</dbReference>
<dbReference type="GO" id="GO:0006458">
    <property type="term" value="P:'de novo' protein folding"/>
    <property type="evidence" value="ECO:0007669"/>
    <property type="project" value="EnsemblFungi"/>
</dbReference>
<dbReference type="PROSITE" id="PS50076">
    <property type="entry name" value="DNAJ_2"/>
    <property type="match status" value="1"/>
</dbReference>
<feature type="region of interest" description="Disordered" evidence="8">
    <location>
        <begin position="405"/>
        <end position="442"/>
    </location>
</feature>
<evidence type="ECO:0000256" key="1">
    <source>
        <dbReference type="ARBA" id="ARBA00022723"/>
    </source>
</evidence>
<proteinExistence type="inferred from homology"/>
<dbReference type="InterPro" id="IPR036410">
    <property type="entry name" value="HSP_DnaJ_Cys-rich_dom_sf"/>
</dbReference>
<keyword evidence="3 7" id="KW-0863">Zinc-finger</keyword>
<name>A0A1E4TCF3_9ASCO</name>
<dbReference type="InterPro" id="IPR008971">
    <property type="entry name" value="HSP40/DnaJ_pept-bd"/>
</dbReference>